<name>A0A120N6W6_9EURY</name>
<dbReference type="OrthoDB" id="104831at2157"/>
<sequence>MSQQRTRSTGIRSIGYDPTTKALLVICESGDAYRYAGITKEVYENLIAAPSRERFVRESIQGRYPREKYPCMVVGEDV</sequence>
<dbReference type="InterPro" id="IPR025309">
    <property type="entry name" value="KTSC_dom"/>
</dbReference>
<gene>
    <name evidence="2" type="ORF">MMAB1_3468</name>
</gene>
<evidence type="ECO:0000313" key="3">
    <source>
        <dbReference type="Proteomes" id="UP000069850"/>
    </source>
</evidence>
<dbReference type="KEGG" id="mema:MMAB1_3468"/>
<dbReference type="Pfam" id="PF13619">
    <property type="entry name" value="KTSC"/>
    <property type="match status" value="1"/>
</dbReference>
<protein>
    <recommendedName>
        <fullName evidence="1">KTSC domain-containing protein</fullName>
    </recommendedName>
</protein>
<feature type="domain" description="KTSC" evidence="1">
    <location>
        <begin position="8"/>
        <end position="64"/>
    </location>
</feature>
<dbReference type="AlphaFoldDB" id="A0A120N6W6"/>
<organism evidence="2 3">
    <name type="scientific">Methanoculleus bourgensis</name>
    <dbReference type="NCBI Taxonomy" id="83986"/>
    <lineage>
        <taxon>Archaea</taxon>
        <taxon>Methanobacteriati</taxon>
        <taxon>Methanobacteriota</taxon>
        <taxon>Stenosarchaea group</taxon>
        <taxon>Methanomicrobia</taxon>
        <taxon>Methanomicrobiales</taxon>
        <taxon>Methanomicrobiaceae</taxon>
        <taxon>Methanoculleus</taxon>
    </lineage>
</organism>
<proteinExistence type="predicted"/>
<evidence type="ECO:0000313" key="2">
    <source>
        <dbReference type="EMBL" id="CVK34681.1"/>
    </source>
</evidence>
<dbReference type="Proteomes" id="UP000069850">
    <property type="component" value="Chromosome 1"/>
</dbReference>
<dbReference type="GeneID" id="27138846"/>
<accession>A0A120N6W6</accession>
<evidence type="ECO:0000259" key="1">
    <source>
        <dbReference type="Pfam" id="PF13619"/>
    </source>
</evidence>
<dbReference type="EMBL" id="LT158599">
    <property type="protein sequence ID" value="CVK34681.1"/>
    <property type="molecule type" value="Genomic_DNA"/>
</dbReference>
<dbReference type="RefSeq" id="WP_062266230.1">
    <property type="nucleotide sequence ID" value="NZ_LT158599.1"/>
</dbReference>
<reference evidence="2 3" key="1">
    <citation type="submission" date="2016-01" db="EMBL/GenBank/DDBJ databases">
        <authorList>
            <person name="Manzoor S."/>
        </authorList>
    </citation>
    <scope>NUCLEOTIDE SEQUENCE [LARGE SCALE GENOMIC DNA]</scope>
    <source>
        <strain evidence="2">Methanoculleus sp MAB1</strain>
    </source>
</reference>